<dbReference type="AlphaFoldDB" id="A0A0N4YUS4"/>
<reference evidence="2 3" key="2">
    <citation type="submission" date="2018-11" db="EMBL/GenBank/DDBJ databases">
        <authorList>
            <consortium name="Pathogen Informatics"/>
        </authorList>
    </citation>
    <scope>NUCLEOTIDE SEQUENCE [LARGE SCALE GENOMIC DNA]</scope>
</reference>
<feature type="region of interest" description="Disordered" evidence="1">
    <location>
        <begin position="1"/>
        <end position="42"/>
    </location>
</feature>
<evidence type="ECO:0000256" key="1">
    <source>
        <dbReference type="SAM" id="MobiDB-lite"/>
    </source>
</evidence>
<keyword evidence="3" id="KW-1185">Reference proteome</keyword>
<proteinExistence type="predicted"/>
<feature type="compositionally biased region" description="Polar residues" evidence="1">
    <location>
        <begin position="23"/>
        <end position="39"/>
    </location>
</feature>
<dbReference type="EMBL" id="UYSL01025771">
    <property type="protein sequence ID" value="VDL84735.1"/>
    <property type="molecule type" value="Genomic_DNA"/>
</dbReference>
<accession>A0A0N4YUS4</accession>
<organism evidence="4">
    <name type="scientific">Nippostrongylus brasiliensis</name>
    <name type="common">Rat hookworm</name>
    <dbReference type="NCBI Taxonomy" id="27835"/>
    <lineage>
        <taxon>Eukaryota</taxon>
        <taxon>Metazoa</taxon>
        <taxon>Ecdysozoa</taxon>
        <taxon>Nematoda</taxon>
        <taxon>Chromadorea</taxon>
        <taxon>Rhabditida</taxon>
        <taxon>Rhabditina</taxon>
        <taxon>Rhabditomorpha</taxon>
        <taxon>Strongyloidea</taxon>
        <taxon>Heligmosomidae</taxon>
        <taxon>Nippostrongylus</taxon>
    </lineage>
</organism>
<gene>
    <name evidence="2" type="ORF">NBR_LOCUS20997</name>
</gene>
<protein>
    <submittedName>
        <fullName evidence="4">DUF4005 domain-containing protein</fullName>
    </submittedName>
</protein>
<evidence type="ECO:0000313" key="2">
    <source>
        <dbReference type="EMBL" id="VDL84735.1"/>
    </source>
</evidence>
<dbReference type="Proteomes" id="UP000271162">
    <property type="component" value="Unassembled WGS sequence"/>
</dbReference>
<name>A0A0N4YUS4_NIPBR</name>
<evidence type="ECO:0000313" key="3">
    <source>
        <dbReference type="Proteomes" id="UP000271162"/>
    </source>
</evidence>
<sequence length="113" mass="12794">MVPTRPPRAFYPSKCPPPAYRSASGTVTETDTWSEYSGSSGLGKRRASWVNLVESDENLNKHKVNCYPKVKQPNAQHISSRAPSQLAFVSDNYQFHLNSKYHSKEEDVGYKKM</sequence>
<dbReference type="WBParaSite" id="NBR_0002099601-mRNA-1">
    <property type="protein sequence ID" value="NBR_0002099601-mRNA-1"/>
    <property type="gene ID" value="NBR_0002099601"/>
</dbReference>
<reference evidence="4" key="1">
    <citation type="submission" date="2017-02" db="UniProtKB">
        <authorList>
            <consortium name="WormBaseParasite"/>
        </authorList>
    </citation>
    <scope>IDENTIFICATION</scope>
</reference>
<evidence type="ECO:0000313" key="4">
    <source>
        <dbReference type="WBParaSite" id="NBR_0002099601-mRNA-1"/>
    </source>
</evidence>